<accession>A0ABY2G533</accession>
<feature type="signal peptide" evidence="2">
    <location>
        <begin position="1"/>
        <end position="18"/>
    </location>
</feature>
<feature type="chain" id="PRO_5047232613" evidence="2">
    <location>
        <begin position="19"/>
        <end position="379"/>
    </location>
</feature>
<comment type="caution">
    <text evidence="4">The sequence shown here is derived from an EMBL/GenBank/DDBJ whole genome shotgun (WGS) entry which is preliminary data.</text>
</comment>
<dbReference type="NCBIfam" id="TIGR04183">
    <property type="entry name" value="Por_Secre_tail"/>
    <property type="match status" value="1"/>
</dbReference>
<evidence type="ECO:0000259" key="3">
    <source>
        <dbReference type="Pfam" id="PF18962"/>
    </source>
</evidence>
<dbReference type="Gene3D" id="2.40.128.720">
    <property type="match status" value="2"/>
</dbReference>
<evidence type="ECO:0000313" key="4">
    <source>
        <dbReference type="EMBL" id="TDY11926.1"/>
    </source>
</evidence>
<dbReference type="Proteomes" id="UP000294930">
    <property type="component" value="Unassembled WGS sequence"/>
</dbReference>
<gene>
    <name evidence="4" type="ORF">A8975_1766</name>
</gene>
<dbReference type="EMBL" id="SOQZ01000003">
    <property type="protein sequence ID" value="TDY11926.1"/>
    <property type="molecule type" value="Genomic_DNA"/>
</dbReference>
<dbReference type="Pfam" id="PF18962">
    <property type="entry name" value="Por_Secre_tail"/>
    <property type="match status" value="1"/>
</dbReference>
<dbReference type="RefSeq" id="WP_134199852.1">
    <property type="nucleotide sequence ID" value="NZ_SOQZ01000003.1"/>
</dbReference>
<protein>
    <submittedName>
        <fullName evidence="4">Secreted protein (Por secretion system target)</fullName>
    </submittedName>
</protein>
<name>A0ABY2G533_9FLAO</name>
<feature type="domain" description="Secretion system C-terminal sorting" evidence="3">
    <location>
        <begin position="308"/>
        <end position="377"/>
    </location>
</feature>
<keyword evidence="1 2" id="KW-0732">Signal</keyword>
<organism evidence="4 5">
    <name type="scientific">Meridianimaribacter flavus</name>
    <dbReference type="NCBI Taxonomy" id="571115"/>
    <lineage>
        <taxon>Bacteria</taxon>
        <taxon>Pseudomonadati</taxon>
        <taxon>Bacteroidota</taxon>
        <taxon>Flavobacteriia</taxon>
        <taxon>Flavobacteriales</taxon>
        <taxon>Flavobacteriaceae</taxon>
        <taxon>Meridianimaribacter</taxon>
    </lineage>
</organism>
<proteinExistence type="predicted"/>
<dbReference type="InterPro" id="IPR026444">
    <property type="entry name" value="Secre_tail"/>
</dbReference>
<sequence length="379" mass="44601">MKLKLFFTLLFLSIYSNAQEQIFNIPETWDIDIWNGGSWLHFSNIEYTFNENCMPILVESQVLDFGSGVFVDSSRLTITYNGNNEPLENINELWNVESNSWENELRTTYIYNSENLTTTQNYEWQNEAWVLVEVIIEEYDTQAMAYEVIYQDYVSATDTYVNTGRNVIQYNNFERIDNILYYDWDIVEDDWVHRSRQTYVYDTNQLATQSILEDWEGEQWVNDVLEVFTYDVNHFLIETLKSDWNTASSSYETNSRELITNDAEGNPIEMITQSYLFGSWVNSTRDRRTYPDCLTLSDEEVAFEEINIYPIPATDELTIENTTQQDFALQLFDINGKLIKVEQLLNYRNNLDVSSFNSGVYILKLSNQSGVYTKRIIKQ</sequence>
<reference evidence="4 5" key="1">
    <citation type="submission" date="2019-03" db="EMBL/GenBank/DDBJ databases">
        <title>Genomic Encyclopedia of Type Strains, Phase III (KMG-III): the genomes of soil and plant-associated and newly described type strains.</title>
        <authorList>
            <person name="Whitman W."/>
        </authorList>
    </citation>
    <scope>NUCLEOTIDE SEQUENCE [LARGE SCALE GENOMIC DNA]</scope>
    <source>
        <strain evidence="4 5">CGMCC 1.10957</strain>
    </source>
</reference>
<evidence type="ECO:0000313" key="5">
    <source>
        <dbReference type="Proteomes" id="UP000294930"/>
    </source>
</evidence>
<keyword evidence="5" id="KW-1185">Reference proteome</keyword>
<evidence type="ECO:0000256" key="1">
    <source>
        <dbReference type="ARBA" id="ARBA00022729"/>
    </source>
</evidence>
<evidence type="ECO:0000256" key="2">
    <source>
        <dbReference type="SAM" id="SignalP"/>
    </source>
</evidence>